<dbReference type="Gene3D" id="3.10.180.10">
    <property type="entry name" value="2,3-Dihydroxybiphenyl 1,2-Dioxygenase, domain 1"/>
    <property type="match status" value="1"/>
</dbReference>
<gene>
    <name evidence="3" type="ORF">BRSU_2318</name>
</gene>
<keyword evidence="1" id="KW-0479">Metal-binding</keyword>
<dbReference type="Proteomes" id="UP000043763">
    <property type="component" value="Unassembled WGS sequence"/>
</dbReference>
<evidence type="ECO:0000256" key="1">
    <source>
        <dbReference type="ARBA" id="ARBA00022723"/>
    </source>
</evidence>
<evidence type="ECO:0000313" key="3">
    <source>
        <dbReference type="EMBL" id="CRF34895.1"/>
    </source>
</evidence>
<dbReference type="GO" id="GO:0046491">
    <property type="term" value="P:L-methylmalonyl-CoA metabolic process"/>
    <property type="evidence" value="ECO:0007669"/>
    <property type="project" value="TreeGrafter"/>
</dbReference>
<dbReference type="GO" id="GO:0004493">
    <property type="term" value="F:methylmalonyl-CoA epimerase activity"/>
    <property type="evidence" value="ECO:0007669"/>
    <property type="project" value="TreeGrafter"/>
</dbReference>
<dbReference type="PANTHER" id="PTHR43048">
    <property type="entry name" value="METHYLMALONYL-COA EPIMERASE"/>
    <property type="match status" value="1"/>
</dbReference>
<accession>A0A0G4K9L1</accession>
<dbReference type="InterPro" id="IPR037523">
    <property type="entry name" value="VOC_core"/>
</dbReference>
<dbReference type="InterPro" id="IPR051785">
    <property type="entry name" value="MMCE/EMCE_epimerase"/>
</dbReference>
<protein>
    <submittedName>
        <fullName evidence="3">Glyoxalase</fullName>
    </submittedName>
</protein>
<organism evidence="3 4">
    <name type="scientific">Brachyspira suanatina</name>
    <dbReference type="NCBI Taxonomy" id="381802"/>
    <lineage>
        <taxon>Bacteria</taxon>
        <taxon>Pseudomonadati</taxon>
        <taxon>Spirochaetota</taxon>
        <taxon>Spirochaetia</taxon>
        <taxon>Brachyspirales</taxon>
        <taxon>Brachyspiraceae</taxon>
        <taxon>Brachyspira</taxon>
    </lineage>
</organism>
<name>A0A0G4K9L1_9SPIR</name>
<dbReference type="InterPro" id="IPR004360">
    <property type="entry name" value="Glyas_Fos-R_dOase_dom"/>
</dbReference>
<dbReference type="EMBL" id="CVLB01000002">
    <property type="protein sequence ID" value="CRF34895.1"/>
    <property type="molecule type" value="Genomic_DNA"/>
</dbReference>
<dbReference type="SUPFAM" id="SSF54593">
    <property type="entry name" value="Glyoxalase/Bleomycin resistance protein/Dihydroxybiphenyl dioxygenase"/>
    <property type="match status" value="1"/>
</dbReference>
<dbReference type="RefSeq" id="WP_048595518.1">
    <property type="nucleotide sequence ID" value="NZ_CVLB01000002.1"/>
</dbReference>
<dbReference type="InterPro" id="IPR029068">
    <property type="entry name" value="Glyas_Bleomycin-R_OHBP_Dase"/>
</dbReference>
<dbReference type="PROSITE" id="PS00934">
    <property type="entry name" value="GLYOXALASE_I_1"/>
    <property type="match status" value="1"/>
</dbReference>
<evidence type="ECO:0000313" key="4">
    <source>
        <dbReference type="Proteomes" id="UP000043763"/>
    </source>
</evidence>
<dbReference type="Pfam" id="PF00903">
    <property type="entry name" value="Glyoxalase"/>
    <property type="match status" value="1"/>
</dbReference>
<dbReference type="GO" id="GO:0046872">
    <property type="term" value="F:metal ion binding"/>
    <property type="evidence" value="ECO:0007669"/>
    <property type="project" value="UniProtKB-KW"/>
</dbReference>
<dbReference type="GO" id="GO:0004462">
    <property type="term" value="F:lactoylglutathione lyase activity"/>
    <property type="evidence" value="ECO:0007669"/>
    <property type="project" value="InterPro"/>
</dbReference>
<dbReference type="OrthoDB" id="9788468at2"/>
<keyword evidence="4" id="KW-1185">Reference proteome</keyword>
<dbReference type="InterPro" id="IPR018146">
    <property type="entry name" value="Glyoxalase_1_CS"/>
</dbReference>
<dbReference type="PANTHER" id="PTHR43048:SF3">
    <property type="entry name" value="METHYLMALONYL-COA EPIMERASE, MITOCHONDRIAL"/>
    <property type="match status" value="1"/>
</dbReference>
<proteinExistence type="predicted"/>
<sequence>MLKEVMHIGITVSNIERSINFYRDILGLTLIGEALMEGKETDALFAMNNCKVKIAYLNGSDNIIAPPIELLQFVSPETIKDEPKLNKISASEICFRVEDIEKVYKHLIDNNVECLSASQEFDFTSYGFSKSKALYFKDPDGIILELMETF</sequence>
<feature type="domain" description="VOC" evidence="2">
    <location>
        <begin position="4"/>
        <end position="149"/>
    </location>
</feature>
<evidence type="ECO:0000259" key="2">
    <source>
        <dbReference type="PROSITE" id="PS51819"/>
    </source>
</evidence>
<reference evidence="4" key="1">
    <citation type="submission" date="2015-04" db="EMBL/GenBank/DDBJ databases">
        <authorList>
            <person name="Mushtaq Mamoona"/>
        </authorList>
    </citation>
    <scope>NUCLEOTIDE SEQUENCE [LARGE SCALE GENOMIC DNA]</scope>
    <source>
        <strain evidence="4">AN4859/03</strain>
    </source>
</reference>
<dbReference type="PROSITE" id="PS51819">
    <property type="entry name" value="VOC"/>
    <property type="match status" value="1"/>
</dbReference>
<dbReference type="AlphaFoldDB" id="A0A0G4K9L1"/>